<organism evidence="2 3">
    <name type="scientific">Streptomyces maoxianensis</name>
    <dbReference type="NCBI Taxonomy" id="1459942"/>
    <lineage>
        <taxon>Bacteria</taxon>
        <taxon>Bacillati</taxon>
        <taxon>Actinomycetota</taxon>
        <taxon>Actinomycetes</taxon>
        <taxon>Kitasatosporales</taxon>
        <taxon>Streptomycetaceae</taxon>
        <taxon>Streptomyces</taxon>
    </lineage>
</organism>
<comment type="caution">
    <text evidence="1">Lacks conserved residue(s) required for the propagation of feature annotation.</text>
</comment>
<evidence type="ECO:0008006" key="4">
    <source>
        <dbReference type="Google" id="ProtNLM"/>
    </source>
</evidence>
<evidence type="ECO:0000313" key="3">
    <source>
        <dbReference type="Proteomes" id="UP001595993"/>
    </source>
</evidence>
<evidence type="ECO:0000256" key="1">
    <source>
        <dbReference type="PROSITE-ProRule" id="PRU01240"/>
    </source>
</evidence>
<dbReference type="RefSeq" id="WP_381195377.1">
    <property type="nucleotide sequence ID" value="NZ_JBHSFE010000011.1"/>
</dbReference>
<dbReference type="EMBL" id="JBHSFE010000011">
    <property type="protein sequence ID" value="MFC4609074.1"/>
    <property type="molecule type" value="Genomic_DNA"/>
</dbReference>
<dbReference type="InterPro" id="IPR036852">
    <property type="entry name" value="Peptidase_S8/S53_dom_sf"/>
</dbReference>
<gene>
    <name evidence="2" type="ORF">ACFO9E_14800</name>
</gene>
<dbReference type="Proteomes" id="UP001595993">
    <property type="component" value="Unassembled WGS sequence"/>
</dbReference>
<dbReference type="Gene3D" id="3.40.50.200">
    <property type="entry name" value="Peptidase S8/S53 domain"/>
    <property type="match status" value="1"/>
</dbReference>
<name>A0ABV9G945_9ACTN</name>
<evidence type="ECO:0000313" key="2">
    <source>
        <dbReference type="EMBL" id="MFC4609074.1"/>
    </source>
</evidence>
<dbReference type="PROSITE" id="PS51892">
    <property type="entry name" value="SUBTILASE"/>
    <property type="match status" value="1"/>
</dbReference>
<comment type="caution">
    <text evidence="2">The sequence shown here is derived from an EMBL/GenBank/DDBJ whole genome shotgun (WGS) entry which is preliminary data.</text>
</comment>
<comment type="similarity">
    <text evidence="1">Belongs to the peptidase S8 family.</text>
</comment>
<keyword evidence="3" id="KW-1185">Reference proteome</keyword>
<protein>
    <recommendedName>
        <fullName evidence="4">Peptidase S8/S53 domain-containing protein</fullName>
    </recommendedName>
</protein>
<sequence length="66" mass="6732">MTAVPRRGAAQVNAPGAWKAGYEGHGVKVAVLATGVDANHPDLADRIAGGEDFFGSAGTHDAFRAQ</sequence>
<accession>A0ABV9G945</accession>
<proteinExistence type="inferred from homology"/>
<reference evidence="3" key="1">
    <citation type="journal article" date="2019" name="Int. J. Syst. Evol. Microbiol.">
        <title>The Global Catalogue of Microorganisms (GCM) 10K type strain sequencing project: providing services to taxonomists for standard genome sequencing and annotation.</title>
        <authorList>
            <consortium name="The Broad Institute Genomics Platform"/>
            <consortium name="The Broad Institute Genome Sequencing Center for Infectious Disease"/>
            <person name="Wu L."/>
            <person name="Ma J."/>
        </authorList>
    </citation>
    <scope>NUCLEOTIDE SEQUENCE [LARGE SCALE GENOMIC DNA]</scope>
    <source>
        <strain evidence="3">CGMCC 4.7139</strain>
    </source>
</reference>
<dbReference type="SUPFAM" id="SSF52743">
    <property type="entry name" value="Subtilisin-like"/>
    <property type="match status" value="1"/>
</dbReference>